<name>A6G1W7_9BACT</name>
<protein>
    <submittedName>
        <fullName evidence="2">Uncharacterized protein</fullName>
    </submittedName>
</protein>
<feature type="compositionally biased region" description="Polar residues" evidence="1">
    <location>
        <begin position="20"/>
        <end position="32"/>
    </location>
</feature>
<dbReference type="OrthoDB" id="9889077at2"/>
<accession>A6G1W7</accession>
<evidence type="ECO:0000313" key="3">
    <source>
        <dbReference type="Proteomes" id="UP000005801"/>
    </source>
</evidence>
<proteinExistence type="predicted"/>
<evidence type="ECO:0000256" key="1">
    <source>
        <dbReference type="SAM" id="MobiDB-lite"/>
    </source>
</evidence>
<dbReference type="STRING" id="391625.PPSIR1_35942"/>
<keyword evidence="3" id="KW-1185">Reference proteome</keyword>
<evidence type="ECO:0000313" key="2">
    <source>
        <dbReference type="EMBL" id="EDM80157.1"/>
    </source>
</evidence>
<dbReference type="AlphaFoldDB" id="A6G1W7"/>
<organism evidence="2 3">
    <name type="scientific">Plesiocystis pacifica SIR-1</name>
    <dbReference type="NCBI Taxonomy" id="391625"/>
    <lineage>
        <taxon>Bacteria</taxon>
        <taxon>Pseudomonadati</taxon>
        <taxon>Myxococcota</taxon>
        <taxon>Polyangia</taxon>
        <taxon>Nannocystales</taxon>
        <taxon>Nannocystaceae</taxon>
        <taxon>Plesiocystis</taxon>
    </lineage>
</organism>
<dbReference type="RefSeq" id="WP_006970716.1">
    <property type="nucleotide sequence ID" value="NZ_ABCS01000013.1"/>
</dbReference>
<dbReference type="Proteomes" id="UP000005801">
    <property type="component" value="Unassembled WGS sequence"/>
</dbReference>
<feature type="compositionally biased region" description="Basic residues" evidence="1">
    <location>
        <begin position="1"/>
        <end position="15"/>
    </location>
</feature>
<gene>
    <name evidence="2" type="ORF">PPSIR1_35942</name>
</gene>
<comment type="caution">
    <text evidence="2">The sequence shown here is derived from an EMBL/GenBank/DDBJ whole genome shotgun (WGS) entry which is preliminary data.</text>
</comment>
<sequence>MPPNKGKKRAGKQKRKDSLTVDTSQSATTLDVPNTPPNTPVLQLVQPQPVQPQPLTIVVTPPPEDNPNEPPIDQAQAEFALELANAEALALRAALQPVVGSVDAEHPVGDQPTRLGATTADRRGLRSIAEDAADTAFAELMDAAEQAETYERFVEIVMDRVTKEEAQILLNSVSAQVRDGQWTRMINLADVYRQNVPRVTDRNLRTVLANQPKLLRRLDRWTELTPYDLEQYTTQEAIDVLDNLTWQEMSEANARTNEVQRFGVEMELNGTKISYGGASSAFRRFAGARGHKGIMKHPVLPVEVHLDHLSQSAAKIELVINPPQAEADIPGLLLQVRTQLLNKKADGTWLDQFQWSPEVPQSMRDYIARELKGNTGISGQPVQVTTTHTAKELQRVVPKTKERFMAARYRPGRGLPSKSLSPKDLVNVPPEQVDDFMIAGYLGRITPLKQRINEGKGSSAMVKHAAEQFTRYEQGVRLSPDRVIDRIRKKDRGLNRLHTYANKPAPVFKRPNGDIAYVIEYRSGSHIGRFVSDFLQSNSDSTLALASEFNKYV</sequence>
<feature type="region of interest" description="Disordered" evidence="1">
    <location>
        <begin position="1"/>
        <end position="40"/>
    </location>
</feature>
<reference evidence="2 3" key="1">
    <citation type="submission" date="2007-06" db="EMBL/GenBank/DDBJ databases">
        <authorList>
            <person name="Shimkets L."/>
            <person name="Ferriera S."/>
            <person name="Johnson J."/>
            <person name="Kravitz S."/>
            <person name="Beeson K."/>
            <person name="Sutton G."/>
            <person name="Rogers Y.-H."/>
            <person name="Friedman R."/>
            <person name="Frazier M."/>
            <person name="Venter J.C."/>
        </authorList>
    </citation>
    <scope>NUCLEOTIDE SEQUENCE [LARGE SCALE GENOMIC DNA]</scope>
    <source>
        <strain evidence="2 3">SIR-1</strain>
    </source>
</reference>
<dbReference type="EMBL" id="ABCS01000013">
    <property type="protein sequence ID" value="EDM80157.1"/>
    <property type="molecule type" value="Genomic_DNA"/>
</dbReference>